<dbReference type="RefSeq" id="WP_289400935.1">
    <property type="nucleotide sequence ID" value="NZ_JAQIBC010000001.1"/>
</dbReference>
<feature type="transmembrane region" description="Helical" evidence="1">
    <location>
        <begin position="68"/>
        <end position="96"/>
    </location>
</feature>
<keyword evidence="1" id="KW-0472">Membrane</keyword>
<name>A0ABT7QNR2_9BACT</name>
<comment type="caution">
    <text evidence="2">The sequence shown here is derived from an EMBL/GenBank/DDBJ whole genome shotgun (WGS) entry which is preliminary data.</text>
</comment>
<evidence type="ECO:0000313" key="2">
    <source>
        <dbReference type="EMBL" id="MDM5262718.1"/>
    </source>
</evidence>
<sequence length="104" mass="11891">MGNKQQKLTYSKVGLAFVVFYLILTLICVIWAFTVSDPKGKFVLLQLPVALQLAVIQELGYIKLFVGLSWFVIYPLIIIPTLVILYQIGAMINSFWNIIRVNRK</sequence>
<organism evidence="2 3">
    <name type="scientific">Sulfurovum xiamenensis</name>
    <dbReference type="NCBI Taxonomy" id="3019066"/>
    <lineage>
        <taxon>Bacteria</taxon>
        <taxon>Pseudomonadati</taxon>
        <taxon>Campylobacterota</taxon>
        <taxon>Epsilonproteobacteria</taxon>
        <taxon>Campylobacterales</taxon>
        <taxon>Sulfurovaceae</taxon>
        <taxon>Sulfurovum</taxon>
    </lineage>
</organism>
<keyword evidence="1" id="KW-0812">Transmembrane</keyword>
<evidence type="ECO:0000313" key="3">
    <source>
        <dbReference type="Proteomes" id="UP001169066"/>
    </source>
</evidence>
<accession>A0ABT7QNR2</accession>
<evidence type="ECO:0000256" key="1">
    <source>
        <dbReference type="SAM" id="Phobius"/>
    </source>
</evidence>
<reference evidence="2" key="1">
    <citation type="submission" date="2023-01" db="EMBL/GenBank/DDBJ databases">
        <title>Sulfurovum sp. XTW-4 genome assembly.</title>
        <authorList>
            <person name="Wang J."/>
        </authorList>
    </citation>
    <scope>NUCLEOTIDE SEQUENCE</scope>
    <source>
        <strain evidence="2">XTW-4</strain>
    </source>
</reference>
<feature type="transmembrane region" description="Helical" evidence="1">
    <location>
        <begin position="13"/>
        <end position="35"/>
    </location>
</feature>
<proteinExistence type="predicted"/>
<keyword evidence="1" id="KW-1133">Transmembrane helix</keyword>
<keyword evidence="3" id="KW-1185">Reference proteome</keyword>
<dbReference type="Proteomes" id="UP001169066">
    <property type="component" value="Unassembled WGS sequence"/>
</dbReference>
<dbReference type="EMBL" id="JAQIBC010000001">
    <property type="protein sequence ID" value="MDM5262718.1"/>
    <property type="molecule type" value="Genomic_DNA"/>
</dbReference>
<gene>
    <name evidence="2" type="ORF">PF327_00690</name>
</gene>
<protein>
    <submittedName>
        <fullName evidence="2">Uncharacterized protein</fullName>
    </submittedName>
</protein>